<keyword evidence="3" id="KW-1185">Reference proteome</keyword>
<feature type="region of interest" description="Disordered" evidence="1">
    <location>
        <begin position="1"/>
        <end position="25"/>
    </location>
</feature>
<name>A0ABK9NGQ4_GLOMM</name>
<feature type="compositionally biased region" description="Basic and acidic residues" evidence="1">
    <location>
        <begin position="9"/>
        <end position="25"/>
    </location>
</feature>
<accession>A0ABK9NGQ4</accession>
<dbReference type="Proteomes" id="UP000092444">
    <property type="component" value="Unassembled WGS sequence"/>
</dbReference>
<sequence>MFFPKKKTREYDDKGSENHSNHTEQFRNSLNIIKEHSNTFTISSIVNKNCLIFSNSIYSRKREDKGNGYQHLYVFFNF</sequence>
<evidence type="ECO:0000313" key="3">
    <source>
        <dbReference type="Proteomes" id="UP000092444"/>
    </source>
</evidence>
<dbReference type="EnsemblMetazoa" id="GMOY014232.R1391">
    <property type="protein sequence ID" value="GMOY014232.P1391"/>
    <property type="gene ID" value="GMOY014232"/>
</dbReference>
<evidence type="ECO:0000313" key="2">
    <source>
        <dbReference type="EnsemblMetazoa" id="GMOY014232.P1391"/>
    </source>
</evidence>
<dbReference type="EMBL" id="CCAG010004670">
    <property type="status" value="NOT_ANNOTATED_CDS"/>
    <property type="molecule type" value="Genomic_DNA"/>
</dbReference>
<reference evidence="2" key="1">
    <citation type="submission" date="2025-05" db="UniProtKB">
        <authorList>
            <consortium name="EnsemblMetazoa"/>
        </authorList>
    </citation>
    <scope>IDENTIFICATION</scope>
    <source>
        <strain evidence="2">Yale</strain>
    </source>
</reference>
<evidence type="ECO:0000256" key="1">
    <source>
        <dbReference type="SAM" id="MobiDB-lite"/>
    </source>
</evidence>
<organism evidence="2 3">
    <name type="scientific">Glossina morsitans morsitans</name>
    <name type="common">Savannah tsetse fly</name>
    <dbReference type="NCBI Taxonomy" id="37546"/>
    <lineage>
        <taxon>Eukaryota</taxon>
        <taxon>Metazoa</taxon>
        <taxon>Ecdysozoa</taxon>
        <taxon>Arthropoda</taxon>
        <taxon>Hexapoda</taxon>
        <taxon>Insecta</taxon>
        <taxon>Pterygota</taxon>
        <taxon>Neoptera</taxon>
        <taxon>Endopterygota</taxon>
        <taxon>Diptera</taxon>
        <taxon>Brachycera</taxon>
        <taxon>Muscomorpha</taxon>
        <taxon>Hippoboscoidea</taxon>
        <taxon>Glossinidae</taxon>
        <taxon>Glossina</taxon>
    </lineage>
</organism>
<proteinExistence type="predicted"/>
<protein>
    <submittedName>
        <fullName evidence="2">Uncharacterized protein</fullName>
    </submittedName>
</protein>